<evidence type="ECO:0000313" key="3">
    <source>
        <dbReference type="Proteomes" id="UP001066276"/>
    </source>
</evidence>
<comment type="caution">
    <text evidence="2">The sequence shown here is derived from an EMBL/GenBank/DDBJ whole genome shotgun (WGS) entry which is preliminary data.</text>
</comment>
<dbReference type="Proteomes" id="UP001066276">
    <property type="component" value="Chromosome 3_2"/>
</dbReference>
<keyword evidence="3" id="KW-1185">Reference proteome</keyword>
<feature type="region of interest" description="Disordered" evidence="1">
    <location>
        <begin position="1"/>
        <end position="23"/>
    </location>
</feature>
<dbReference type="EMBL" id="JANPWB010000006">
    <property type="protein sequence ID" value="KAJ1178088.1"/>
    <property type="molecule type" value="Genomic_DNA"/>
</dbReference>
<accession>A0AAV7TQS4</accession>
<organism evidence="2 3">
    <name type="scientific">Pleurodeles waltl</name>
    <name type="common">Iberian ribbed newt</name>
    <dbReference type="NCBI Taxonomy" id="8319"/>
    <lineage>
        <taxon>Eukaryota</taxon>
        <taxon>Metazoa</taxon>
        <taxon>Chordata</taxon>
        <taxon>Craniata</taxon>
        <taxon>Vertebrata</taxon>
        <taxon>Euteleostomi</taxon>
        <taxon>Amphibia</taxon>
        <taxon>Batrachia</taxon>
        <taxon>Caudata</taxon>
        <taxon>Salamandroidea</taxon>
        <taxon>Salamandridae</taxon>
        <taxon>Pleurodelinae</taxon>
        <taxon>Pleurodeles</taxon>
    </lineage>
</organism>
<dbReference type="AlphaFoldDB" id="A0AAV7TQS4"/>
<proteinExistence type="predicted"/>
<evidence type="ECO:0000313" key="2">
    <source>
        <dbReference type="EMBL" id="KAJ1178088.1"/>
    </source>
</evidence>
<evidence type="ECO:0000256" key="1">
    <source>
        <dbReference type="SAM" id="MobiDB-lite"/>
    </source>
</evidence>
<feature type="region of interest" description="Disordered" evidence="1">
    <location>
        <begin position="47"/>
        <end position="67"/>
    </location>
</feature>
<reference evidence="2" key="1">
    <citation type="journal article" date="2022" name="bioRxiv">
        <title>Sequencing and chromosome-scale assembly of the giantPleurodeles waltlgenome.</title>
        <authorList>
            <person name="Brown T."/>
            <person name="Elewa A."/>
            <person name="Iarovenko S."/>
            <person name="Subramanian E."/>
            <person name="Araus A.J."/>
            <person name="Petzold A."/>
            <person name="Susuki M."/>
            <person name="Suzuki K.-i.T."/>
            <person name="Hayashi T."/>
            <person name="Toyoda A."/>
            <person name="Oliveira C."/>
            <person name="Osipova E."/>
            <person name="Leigh N.D."/>
            <person name="Simon A."/>
            <person name="Yun M.H."/>
        </authorList>
    </citation>
    <scope>NUCLEOTIDE SEQUENCE</scope>
    <source>
        <strain evidence="2">20211129_DDA</strain>
        <tissue evidence="2">Liver</tissue>
    </source>
</reference>
<name>A0AAV7TQS4_PLEWA</name>
<gene>
    <name evidence="2" type="ORF">NDU88_003336</name>
</gene>
<protein>
    <submittedName>
        <fullName evidence="2">Uncharacterized protein</fullName>
    </submittedName>
</protein>
<sequence>MLGRPGASDLAEGTGGVPPPLAWTTHLARRDPVTPRRHIHRRLIMGKQKTGKEESAGSTLRGDMNEKNGDTEALTQHTEVILAAIQESKTALENQIATLAGEVGLLRDDHNKLKDRVKATEEMMNEATPQVKTLTQTMARMDADQKTLAMKVEDAESRSLRHNVRLVGVPEKAEGPSLELFKETWLSEVVMRGNPTTFF</sequence>